<evidence type="ECO:0000256" key="4">
    <source>
        <dbReference type="ARBA" id="ARBA00023242"/>
    </source>
</evidence>
<dbReference type="PANTHER" id="PTHR14212:SF0">
    <property type="entry name" value="U4_U6 SMALL NUCLEAR RIBONUCLEOPROTEIN PRP3"/>
    <property type="match status" value="1"/>
</dbReference>
<keyword evidence="3" id="KW-0508">mRNA splicing</keyword>
<feature type="compositionally biased region" description="Low complexity" evidence="5">
    <location>
        <begin position="39"/>
        <end position="48"/>
    </location>
</feature>
<comment type="caution">
    <text evidence="8">The sequence shown here is derived from an EMBL/GenBank/DDBJ whole genome shotgun (WGS) entry which is preliminary data.</text>
</comment>
<gene>
    <name evidence="8" type="ORF">INT44_001034</name>
</gene>
<dbReference type="Pfam" id="PF06544">
    <property type="entry name" value="Prp3_C"/>
    <property type="match status" value="1"/>
</dbReference>
<keyword evidence="4" id="KW-0539">Nucleus</keyword>
<dbReference type="AlphaFoldDB" id="A0A8H7QBE2"/>
<evidence type="ECO:0000259" key="6">
    <source>
        <dbReference type="Pfam" id="PF06544"/>
    </source>
</evidence>
<feature type="region of interest" description="Disordered" evidence="5">
    <location>
        <begin position="131"/>
        <end position="172"/>
    </location>
</feature>
<dbReference type="EMBL" id="JAEPRA010000002">
    <property type="protein sequence ID" value="KAG2188281.1"/>
    <property type="molecule type" value="Genomic_DNA"/>
</dbReference>
<dbReference type="InterPro" id="IPR013881">
    <property type="entry name" value="Pre-mRNA_splic_Prp3_dom"/>
</dbReference>
<name>A0A8H7QBE2_9FUNG</name>
<keyword evidence="9" id="KW-1185">Reference proteome</keyword>
<evidence type="ECO:0000259" key="7">
    <source>
        <dbReference type="Pfam" id="PF08572"/>
    </source>
</evidence>
<dbReference type="Proteomes" id="UP000612746">
    <property type="component" value="Unassembled WGS sequence"/>
</dbReference>
<feature type="domain" description="Small nuclear ribonucleoprotein Prp3 C-terminal" evidence="6">
    <location>
        <begin position="392"/>
        <end position="523"/>
    </location>
</feature>
<feature type="region of interest" description="Disordered" evidence="5">
    <location>
        <begin position="351"/>
        <end position="374"/>
    </location>
</feature>
<dbReference type="PANTHER" id="PTHR14212">
    <property type="entry name" value="U4/U6-ASSOCIATED RNA SPLICING FACTOR-RELATED"/>
    <property type="match status" value="1"/>
</dbReference>
<comment type="subcellular location">
    <subcellularLocation>
        <location evidence="1">Nucleus</location>
    </subcellularLocation>
</comment>
<organism evidence="8 9">
    <name type="scientific">Umbelopsis vinacea</name>
    <dbReference type="NCBI Taxonomy" id="44442"/>
    <lineage>
        <taxon>Eukaryota</taxon>
        <taxon>Fungi</taxon>
        <taxon>Fungi incertae sedis</taxon>
        <taxon>Mucoromycota</taxon>
        <taxon>Mucoromycotina</taxon>
        <taxon>Umbelopsidomycetes</taxon>
        <taxon>Umbelopsidales</taxon>
        <taxon>Umbelopsidaceae</taxon>
        <taxon>Umbelopsis</taxon>
    </lineage>
</organism>
<feature type="compositionally biased region" description="Polar residues" evidence="5">
    <location>
        <begin position="75"/>
        <end position="89"/>
    </location>
</feature>
<accession>A0A8H7QBE2</accession>
<protein>
    <submittedName>
        <fullName evidence="8">Uncharacterized protein</fullName>
    </submittedName>
</protein>
<feature type="region of interest" description="Disordered" evidence="5">
    <location>
        <begin position="23"/>
        <end position="54"/>
    </location>
</feature>
<evidence type="ECO:0000256" key="5">
    <source>
        <dbReference type="SAM" id="MobiDB-lite"/>
    </source>
</evidence>
<dbReference type="InterPro" id="IPR027104">
    <property type="entry name" value="Prp3"/>
</dbReference>
<evidence type="ECO:0000256" key="2">
    <source>
        <dbReference type="ARBA" id="ARBA00022664"/>
    </source>
</evidence>
<sequence>MPTKEEIEAQLAAKRAEVQAKLAQMRARAGVPAPPPANNTPATSTTSNLNKIPGIDQEDLQRRIAEAKARIAGASQLNSAAGGSMSQQRPRGGLNIAPPPLGLDKSGNIDLRAMLDQGIIPKRELATAMANQNQTKSVAKSTASSASSAASSRGKQSNPYLTDKTEIGGRRSRHLKFVQPGRFIQKANQERAKAQLERLKQDIAEKAKLAGVQTERDIPDNLLKGPPPPDVEWWDLPITKNKQYGEIDADHLDMTGLENILTPYVQHPVPIEPPGEPTGQAPRQLMLTKRESKKLRRQKRLEAQKDKQDKIRLGLLPPEQPKVKISNLMRVLGQEAIQDPTQIEAKVRKEMEERQREHEKANETRKLTKEEKREKTISKLKEDTAQMVHVTVYKVKKIKHPKLRYKVEVNARQLYLTGMVIATPKCNLVIVEGGPKGIKAYKKLMLRRIDWNDLPIPLKADAVDTTMQEPEEEDEEENQCFLVWEGVVKTAAFKKFTWREMESEKMARELLNGFKVEHYWDAAIMAGDEELAARQPEL</sequence>
<dbReference type="InterPro" id="IPR010541">
    <property type="entry name" value="Prp3_C"/>
</dbReference>
<reference evidence="8" key="1">
    <citation type="submission" date="2020-12" db="EMBL/GenBank/DDBJ databases">
        <title>Metabolic potential, ecology and presence of endohyphal bacteria is reflected in genomic diversity of Mucoromycotina.</title>
        <authorList>
            <person name="Muszewska A."/>
            <person name="Okrasinska A."/>
            <person name="Steczkiewicz K."/>
            <person name="Drgas O."/>
            <person name="Orlowska M."/>
            <person name="Perlinska-Lenart U."/>
            <person name="Aleksandrzak-Piekarczyk T."/>
            <person name="Szatraj K."/>
            <person name="Zielenkiewicz U."/>
            <person name="Pilsyk S."/>
            <person name="Malc E."/>
            <person name="Mieczkowski P."/>
            <person name="Kruszewska J.S."/>
            <person name="Biernat P."/>
            <person name="Pawlowska J."/>
        </authorList>
    </citation>
    <scope>NUCLEOTIDE SEQUENCE</scope>
    <source>
        <strain evidence="8">WA0000051536</strain>
    </source>
</reference>
<feature type="compositionally biased region" description="Low complexity" evidence="5">
    <location>
        <begin position="135"/>
        <end position="152"/>
    </location>
</feature>
<feature type="region of interest" description="Disordered" evidence="5">
    <location>
        <begin position="75"/>
        <end position="101"/>
    </location>
</feature>
<feature type="domain" description="Pre-mRNA-splicing factor 3" evidence="7">
    <location>
        <begin position="158"/>
        <end position="368"/>
    </location>
</feature>
<dbReference type="CDD" id="cd24162">
    <property type="entry name" value="Prp3_C"/>
    <property type="match status" value="1"/>
</dbReference>
<evidence type="ECO:0000256" key="1">
    <source>
        <dbReference type="ARBA" id="ARBA00004123"/>
    </source>
</evidence>
<evidence type="ECO:0000313" key="8">
    <source>
        <dbReference type="EMBL" id="KAG2188281.1"/>
    </source>
</evidence>
<dbReference type="OrthoDB" id="10264544at2759"/>
<dbReference type="GO" id="GO:0046540">
    <property type="term" value="C:U4/U6 x U5 tri-snRNP complex"/>
    <property type="evidence" value="ECO:0007669"/>
    <property type="project" value="InterPro"/>
</dbReference>
<proteinExistence type="predicted"/>
<dbReference type="Pfam" id="PF08572">
    <property type="entry name" value="PRP3"/>
    <property type="match status" value="1"/>
</dbReference>
<keyword evidence="2" id="KW-0507">mRNA processing</keyword>
<dbReference type="GO" id="GO:0000398">
    <property type="term" value="P:mRNA splicing, via spliceosome"/>
    <property type="evidence" value="ECO:0007669"/>
    <property type="project" value="InterPro"/>
</dbReference>
<evidence type="ECO:0000313" key="9">
    <source>
        <dbReference type="Proteomes" id="UP000612746"/>
    </source>
</evidence>
<evidence type="ECO:0000256" key="3">
    <source>
        <dbReference type="ARBA" id="ARBA00023187"/>
    </source>
</evidence>